<sequence length="923" mass="101446">MEVDERNSYHPKKSDGEKYAGDATQQIGSDDEENAADAHLYELTEFTKTYFSMAHHFVVDGYSFVDMDPLEMAKFRQTMAQLDRIGLVRLAQFRSDGGVSKKPDELSKSTQEDCLAAVVRAIVQNQALILKGDNAASLKDAVADTRAKKALEGLQQVHVTALHQTEFAKLTGAVVPKLGIAERKTSSAKGSLTLIPESAELEEFAEPIKEGLLARYLSDESNKLPQDDAIPVVNGLAEDIVADSVGFERVRRSRITGDVSAMLDDVAAELRKESKDESPTADPASKVPGYLRRLLVQVVINGKKSERERALGNLADLSVPVVDPNAIEAVQKQQYSTRVASAFDVSELINIAMMKFIPSDTDRPALLPADQLVMNIAAGKEGDLYEFENIRRDLAAQSASLKASIYLFLAGVLGVFAFFTDVNSTSINGFYRDHLAQAFLLRDDEGTIRNDSDVLLTDLSPPGSRAPYLLINTGMNMQASGHLNLRDRRSEFFVFSKLFGGSKQTGYITTKAIQAAYPQITLATAMAISAAAAAPNMGRNTNGLLTMLMGLLNIRLGYWVPNPRLLQKDTLSFDDIVWMELRTQVFPRRHAVYAQGDLRLALPENQSDLLTAKLVGLGFSGGGIRSASINLGIAQVLHREGIFAHVDYLSTVSGGGYTGSAIATLMRHFPADETLLTEGLIAIKENAEQEIDKQTVIQANEKPVGRHRLPVLNFGRELVSCLHDKSDWVNVSDGGHIENLAAIELLRRRCKIVIVGDSEADPHHSFNGLATLVRLSKLELDTIIDINVDKIRLVKPEEKGQPKVCKSHFAIGRIIYPGDGDEKSRTGFLLYLKSSFIGNEEVLIREYRDRNEEFPHQSTADQFFDIGQFEAYRHLGQAIAKDAIKELSGDESSDKDQPTTIAVDLRDFDAFESALSRSAPSND</sequence>
<name>A0A5C5YZW1_9BACT</name>
<evidence type="ECO:0000256" key="1">
    <source>
        <dbReference type="SAM" id="MobiDB-lite"/>
    </source>
</evidence>
<evidence type="ECO:0000313" key="3">
    <source>
        <dbReference type="Proteomes" id="UP000315010"/>
    </source>
</evidence>
<dbReference type="InterPro" id="IPR016035">
    <property type="entry name" value="Acyl_Trfase/lysoPLipase"/>
</dbReference>
<reference evidence="2 3" key="1">
    <citation type="submission" date="2019-02" db="EMBL/GenBank/DDBJ databases">
        <title>Deep-cultivation of Planctomycetes and their phenomic and genomic characterization uncovers novel biology.</title>
        <authorList>
            <person name="Wiegand S."/>
            <person name="Jogler M."/>
            <person name="Boedeker C."/>
            <person name="Pinto D."/>
            <person name="Vollmers J."/>
            <person name="Rivas-Marin E."/>
            <person name="Kohn T."/>
            <person name="Peeters S.H."/>
            <person name="Heuer A."/>
            <person name="Rast P."/>
            <person name="Oberbeckmann S."/>
            <person name="Bunk B."/>
            <person name="Jeske O."/>
            <person name="Meyerdierks A."/>
            <person name="Storesund J.E."/>
            <person name="Kallscheuer N."/>
            <person name="Luecker S."/>
            <person name="Lage O.M."/>
            <person name="Pohl T."/>
            <person name="Merkel B.J."/>
            <person name="Hornburger P."/>
            <person name="Mueller R.-W."/>
            <person name="Bruemmer F."/>
            <person name="Labrenz M."/>
            <person name="Spormann A.M."/>
            <person name="Op Den Camp H."/>
            <person name="Overmann J."/>
            <person name="Amann R."/>
            <person name="Jetten M.S.M."/>
            <person name="Mascher T."/>
            <person name="Medema M.H."/>
            <person name="Devos D.P."/>
            <person name="Kaster A.-K."/>
            <person name="Ovreas L."/>
            <person name="Rohde M."/>
            <person name="Galperin M.Y."/>
            <person name="Jogler C."/>
        </authorList>
    </citation>
    <scope>NUCLEOTIDE SEQUENCE [LARGE SCALE GENOMIC DNA]</scope>
    <source>
        <strain evidence="2 3">CA13</strain>
    </source>
</reference>
<comment type="caution">
    <text evidence="2">The sequence shown here is derived from an EMBL/GenBank/DDBJ whole genome shotgun (WGS) entry which is preliminary data.</text>
</comment>
<proteinExistence type="predicted"/>
<evidence type="ECO:0000313" key="2">
    <source>
        <dbReference type="EMBL" id="TWT80574.1"/>
    </source>
</evidence>
<dbReference type="SUPFAM" id="SSF52151">
    <property type="entry name" value="FabD/lysophospholipase-like"/>
    <property type="match status" value="1"/>
</dbReference>
<dbReference type="PANTHER" id="PTHR10728:SF40">
    <property type="entry name" value="PATATIN FAMILY PROTEIN"/>
    <property type="match status" value="1"/>
</dbReference>
<keyword evidence="3" id="KW-1185">Reference proteome</keyword>
<dbReference type="GO" id="GO:0005829">
    <property type="term" value="C:cytosol"/>
    <property type="evidence" value="ECO:0007669"/>
    <property type="project" value="TreeGrafter"/>
</dbReference>
<dbReference type="PANTHER" id="PTHR10728">
    <property type="entry name" value="CYTOSOLIC PHOSPHOLIPASE A2"/>
    <property type="match status" value="1"/>
</dbReference>
<gene>
    <name evidence="2" type="ORF">CA13_20190</name>
</gene>
<dbReference type="Gene3D" id="3.40.1090.10">
    <property type="entry name" value="Cytosolic phospholipase A2 catalytic domain"/>
    <property type="match status" value="1"/>
</dbReference>
<feature type="compositionally biased region" description="Basic and acidic residues" evidence="1">
    <location>
        <begin position="1"/>
        <end position="20"/>
    </location>
</feature>
<organism evidence="2 3">
    <name type="scientific">Novipirellula herctigrandis</name>
    <dbReference type="NCBI Taxonomy" id="2527986"/>
    <lineage>
        <taxon>Bacteria</taxon>
        <taxon>Pseudomonadati</taxon>
        <taxon>Planctomycetota</taxon>
        <taxon>Planctomycetia</taxon>
        <taxon>Pirellulales</taxon>
        <taxon>Pirellulaceae</taxon>
        <taxon>Novipirellula</taxon>
    </lineage>
</organism>
<dbReference type="Proteomes" id="UP000315010">
    <property type="component" value="Unassembled WGS sequence"/>
</dbReference>
<dbReference type="GO" id="GO:0004623">
    <property type="term" value="F:phospholipase A2 activity"/>
    <property type="evidence" value="ECO:0007669"/>
    <property type="project" value="TreeGrafter"/>
</dbReference>
<feature type="region of interest" description="Disordered" evidence="1">
    <location>
        <begin position="1"/>
        <end position="23"/>
    </location>
</feature>
<dbReference type="EMBL" id="SJPJ01000001">
    <property type="protein sequence ID" value="TWT80574.1"/>
    <property type="molecule type" value="Genomic_DNA"/>
</dbReference>
<dbReference type="AlphaFoldDB" id="A0A5C5YZW1"/>
<protein>
    <submittedName>
        <fullName evidence="2">Patatin-like phospholipase</fullName>
    </submittedName>
</protein>
<accession>A0A5C5YZW1</accession>
<dbReference type="GO" id="GO:0046475">
    <property type="term" value="P:glycerophospholipid catabolic process"/>
    <property type="evidence" value="ECO:0007669"/>
    <property type="project" value="TreeGrafter"/>
</dbReference>